<gene>
    <name evidence="10" type="ORF">SAMN05421867_10722</name>
</gene>
<evidence type="ECO:0000256" key="1">
    <source>
        <dbReference type="ARBA" id="ARBA00022448"/>
    </source>
</evidence>
<dbReference type="InterPro" id="IPR050093">
    <property type="entry name" value="ABC_SmlMolc_Importer"/>
</dbReference>
<dbReference type="PROSITE" id="PS00211">
    <property type="entry name" value="ABC_TRANSPORTER_1"/>
    <property type="match status" value="1"/>
</dbReference>
<sequence>MSETASAGPGAARGLEVRDLVVRYAATGPAAVDGVSLAVADGVLALLGPSGCGKSSLLRAVAGLEPVAGGDVRWDGASVVEVPVHRRGFGLLFQDGQLFPHRDVGGNVAYGLEGPGDARPSRATRRARVAELLELVGLAGFADRSVATLSGGERQRVALARALAPRPRLLLLDEPLSALDQGLRERLAEDLRAALAATGTAAVLVTHDQDEAAAVADRVAVMSAGRLLQVGTPTELWRSPAGPEVAAFLGFEAVVPRAVLGAGDAATVALAPGALVVASSGAGTTDGRVVRVRARRGRTEVLVSVQGLGVVTAAAPVGWTGSVGSSVPLVVDPDRVVPVGARSATG</sequence>
<protein>
    <recommendedName>
        <fullName evidence="8">ABC-type quaternary amine transporter</fullName>
        <ecNumber evidence="8">7.6.2.9</ecNumber>
    </recommendedName>
</protein>
<accession>A0A1I0YDN0</accession>
<evidence type="ECO:0000313" key="10">
    <source>
        <dbReference type="EMBL" id="SFB10468.1"/>
    </source>
</evidence>
<keyword evidence="6" id="KW-1278">Translocase</keyword>
<keyword evidence="4" id="KW-0547">Nucleotide-binding</keyword>
<dbReference type="InterPro" id="IPR017871">
    <property type="entry name" value="ABC_transporter-like_CS"/>
</dbReference>
<dbReference type="GO" id="GO:0015418">
    <property type="term" value="F:ABC-type quaternary ammonium compound transporting activity"/>
    <property type="evidence" value="ECO:0007669"/>
    <property type="project" value="UniProtKB-EC"/>
</dbReference>
<dbReference type="EC" id="7.6.2.9" evidence="8"/>
<dbReference type="EMBL" id="FOKA01000007">
    <property type="protein sequence ID" value="SFB10468.1"/>
    <property type="molecule type" value="Genomic_DNA"/>
</dbReference>
<feature type="domain" description="ABC transporter" evidence="9">
    <location>
        <begin position="15"/>
        <end position="249"/>
    </location>
</feature>
<evidence type="ECO:0000259" key="9">
    <source>
        <dbReference type="PROSITE" id="PS50893"/>
    </source>
</evidence>
<evidence type="ECO:0000256" key="3">
    <source>
        <dbReference type="ARBA" id="ARBA00022519"/>
    </source>
</evidence>
<dbReference type="SMART" id="SM00382">
    <property type="entry name" value="AAA"/>
    <property type="match status" value="1"/>
</dbReference>
<dbReference type="InterPro" id="IPR003439">
    <property type="entry name" value="ABC_transporter-like_ATP-bd"/>
</dbReference>
<evidence type="ECO:0000256" key="8">
    <source>
        <dbReference type="ARBA" id="ARBA00066388"/>
    </source>
</evidence>
<dbReference type="InterPro" id="IPR003593">
    <property type="entry name" value="AAA+_ATPase"/>
</dbReference>
<evidence type="ECO:0000256" key="7">
    <source>
        <dbReference type="ARBA" id="ARBA00023136"/>
    </source>
</evidence>
<dbReference type="PANTHER" id="PTHR42781:SF5">
    <property type="entry name" value="PUTRESCINE TRANSPORT ATP-BINDING PROTEIN POTG"/>
    <property type="match status" value="1"/>
</dbReference>
<dbReference type="OrthoDB" id="3180400at2"/>
<keyword evidence="11" id="KW-1185">Reference proteome</keyword>
<reference evidence="11" key="1">
    <citation type="submission" date="2016-10" db="EMBL/GenBank/DDBJ databases">
        <authorList>
            <person name="Varghese N."/>
            <person name="Submissions S."/>
        </authorList>
    </citation>
    <scope>NUCLEOTIDE SEQUENCE [LARGE SCALE GENOMIC DNA]</scope>
    <source>
        <strain evidence="11">CGMCC 4.6945</strain>
    </source>
</reference>
<dbReference type="PANTHER" id="PTHR42781">
    <property type="entry name" value="SPERMIDINE/PUTRESCINE IMPORT ATP-BINDING PROTEIN POTA"/>
    <property type="match status" value="1"/>
</dbReference>
<dbReference type="Gene3D" id="3.40.50.300">
    <property type="entry name" value="P-loop containing nucleotide triphosphate hydrolases"/>
    <property type="match status" value="1"/>
</dbReference>
<evidence type="ECO:0000313" key="11">
    <source>
        <dbReference type="Proteomes" id="UP000199012"/>
    </source>
</evidence>
<dbReference type="GO" id="GO:0005524">
    <property type="term" value="F:ATP binding"/>
    <property type="evidence" value="ECO:0007669"/>
    <property type="project" value="UniProtKB-KW"/>
</dbReference>
<evidence type="ECO:0000256" key="6">
    <source>
        <dbReference type="ARBA" id="ARBA00022967"/>
    </source>
</evidence>
<keyword evidence="7" id="KW-0472">Membrane</keyword>
<dbReference type="PROSITE" id="PS50893">
    <property type="entry name" value="ABC_TRANSPORTER_2"/>
    <property type="match status" value="1"/>
</dbReference>
<dbReference type="STRING" id="988821.SAMN05421867_10722"/>
<keyword evidence="5 10" id="KW-0067">ATP-binding</keyword>
<evidence type="ECO:0000256" key="5">
    <source>
        <dbReference type="ARBA" id="ARBA00022840"/>
    </source>
</evidence>
<dbReference type="Pfam" id="PF00005">
    <property type="entry name" value="ABC_tran"/>
    <property type="match status" value="1"/>
</dbReference>
<dbReference type="GO" id="GO:0016887">
    <property type="term" value="F:ATP hydrolysis activity"/>
    <property type="evidence" value="ECO:0007669"/>
    <property type="project" value="InterPro"/>
</dbReference>
<proteinExistence type="predicted"/>
<dbReference type="SUPFAM" id="SSF52540">
    <property type="entry name" value="P-loop containing nucleoside triphosphate hydrolases"/>
    <property type="match status" value="1"/>
</dbReference>
<name>A0A1I0YDN0_9CELL</name>
<organism evidence="10 11">
    <name type="scientific">Cellulomonas marina</name>
    <dbReference type="NCBI Taxonomy" id="988821"/>
    <lineage>
        <taxon>Bacteria</taxon>
        <taxon>Bacillati</taxon>
        <taxon>Actinomycetota</taxon>
        <taxon>Actinomycetes</taxon>
        <taxon>Micrococcales</taxon>
        <taxon>Cellulomonadaceae</taxon>
        <taxon>Cellulomonas</taxon>
    </lineage>
</organism>
<evidence type="ECO:0000256" key="2">
    <source>
        <dbReference type="ARBA" id="ARBA00022475"/>
    </source>
</evidence>
<dbReference type="InterPro" id="IPR027417">
    <property type="entry name" value="P-loop_NTPase"/>
</dbReference>
<dbReference type="Proteomes" id="UP000199012">
    <property type="component" value="Unassembled WGS sequence"/>
</dbReference>
<dbReference type="AlphaFoldDB" id="A0A1I0YDN0"/>
<evidence type="ECO:0000256" key="4">
    <source>
        <dbReference type="ARBA" id="ARBA00022741"/>
    </source>
</evidence>
<keyword evidence="2" id="KW-1003">Cell membrane</keyword>
<keyword evidence="3" id="KW-0997">Cell inner membrane</keyword>
<dbReference type="FunFam" id="3.40.50.300:FF:000425">
    <property type="entry name" value="Probable ABC transporter, ATP-binding subunit"/>
    <property type="match status" value="1"/>
</dbReference>
<keyword evidence="1" id="KW-0813">Transport</keyword>